<evidence type="ECO:0000313" key="2">
    <source>
        <dbReference type="Proteomes" id="UP000317093"/>
    </source>
</evidence>
<gene>
    <name evidence="1" type="ORF">Pan216_13530</name>
</gene>
<evidence type="ECO:0000313" key="1">
    <source>
        <dbReference type="EMBL" id="QDU60512.1"/>
    </source>
</evidence>
<proteinExistence type="predicted"/>
<sequence>MTSVQHLGRVGIGLACLLPLSLVAGCGGDSGPPKLSATDANSQVAKNLVERIAEIKKVASSSTTQASNELAILKESFEGDAYSNFGPKQGTVDEIHAELDKLISLSKSNGSKKEILAGLDQMETKAKSLTAP</sequence>
<keyword evidence="2" id="KW-1185">Reference proteome</keyword>
<evidence type="ECO:0008006" key="3">
    <source>
        <dbReference type="Google" id="ProtNLM"/>
    </source>
</evidence>
<accession>A0A518B0P5</accession>
<dbReference type="Proteomes" id="UP000317093">
    <property type="component" value="Chromosome"/>
</dbReference>
<protein>
    <recommendedName>
        <fullName evidence="3">Cytochrome b562</fullName>
    </recommendedName>
</protein>
<dbReference type="EMBL" id="CP036279">
    <property type="protein sequence ID" value="QDU60512.1"/>
    <property type="molecule type" value="Genomic_DNA"/>
</dbReference>
<organism evidence="1 2">
    <name type="scientific">Kolteria novifilia</name>
    <dbReference type="NCBI Taxonomy" id="2527975"/>
    <lineage>
        <taxon>Bacteria</taxon>
        <taxon>Pseudomonadati</taxon>
        <taxon>Planctomycetota</taxon>
        <taxon>Planctomycetia</taxon>
        <taxon>Kolteriales</taxon>
        <taxon>Kolteriaceae</taxon>
        <taxon>Kolteria</taxon>
    </lineage>
</organism>
<reference evidence="1 2" key="1">
    <citation type="submission" date="2019-02" db="EMBL/GenBank/DDBJ databases">
        <title>Deep-cultivation of Planctomycetes and their phenomic and genomic characterization uncovers novel biology.</title>
        <authorList>
            <person name="Wiegand S."/>
            <person name="Jogler M."/>
            <person name="Boedeker C."/>
            <person name="Pinto D."/>
            <person name="Vollmers J."/>
            <person name="Rivas-Marin E."/>
            <person name="Kohn T."/>
            <person name="Peeters S.H."/>
            <person name="Heuer A."/>
            <person name="Rast P."/>
            <person name="Oberbeckmann S."/>
            <person name="Bunk B."/>
            <person name="Jeske O."/>
            <person name="Meyerdierks A."/>
            <person name="Storesund J.E."/>
            <person name="Kallscheuer N."/>
            <person name="Luecker S."/>
            <person name="Lage O.M."/>
            <person name="Pohl T."/>
            <person name="Merkel B.J."/>
            <person name="Hornburger P."/>
            <person name="Mueller R.-W."/>
            <person name="Bruemmer F."/>
            <person name="Labrenz M."/>
            <person name="Spormann A.M."/>
            <person name="Op den Camp H."/>
            <person name="Overmann J."/>
            <person name="Amann R."/>
            <person name="Jetten M.S.M."/>
            <person name="Mascher T."/>
            <person name="Medema M.H."/>
            <person name="Devos D.P."/>
            <person name="Kaster A.-K."/>
            <person name="Ovreas L."/>
            <person name="Rohde M."/>
            <person name="Galperin M.Y."/>
            <person name="Jogler C."/>
        </authorList>
    </citation>
    <scope>NUCLEOTIDE SEQUENCE [LARGE SCALE GENOMIC DNA]</scope>
    <source>
        <strain evidence="1 2">Pan216</strain>
    </source>
</reference>
<dbReference type="KEGG" id="knv:Pan216_13530"/>
<dbReference type="AlphaFoldDB" id="A0A518B0P5"/>
<dbReference type="RefSeq" id="WP_145256465.1">
    <property type="nucleotide sequence ID" value="NZ_CP036279.1"/>
</dbReference>
<name>A0A518B0P5_9BACT</name>